<keyword evidence="6 7" id="KW-0472">Membrane</keyword>
<dbReference type="Pfam" id="PF00691">
    <property type="entry name" value="OmpA"/>
    <property type="match status" value="1"/>
</dbReference>
<dbReference type="SUPFAM" id="SSF103088">
    <property type="entry name" value="OmpA-like"/>
    <property type="match status" value="1"/>
</dbReference>
<organism evidence="10">
    <name type="scientific">Thermodesulfovibrio aggregans</name>
    <dbReference type="NCBI Taxonomy" id="86166"/>
    <lineage>
        <taxon>Bacteria</taxon>
        <taxon>Pseudomonadati</taxon>
        <taxon>Nitrospirota</taxon>
        <taxon>Thermodesulfovibrionia</taxon>
        <taxon>Thermodesulfovibrionales</taxon>
        <taxon>Thermodesulfovibrionaceae</taxon>
        <taxon>Thermodesulfovibrio</taxon>
    </lineage>
</organism>
<keyword evidence="4 8" id="KW-0812">Transmembrane</keyword>
<dbReference type="GO" id="GO:0005886">
    <property type="term" value="C:plasma membrane"/>
    <property type="evidence" value="ECO:0007669"/>
    <property type="project" value="UniProtKB-SubCell"/>
</dbReference>
<dbReference type="PANTHER" id="PTHR30329:SF21">
    <property type="entry name" value="LIPOPROTEIN YIAD-RELATED"/>
    <property type="match status" value="1"/>
</dbReference>
<evidence type="ECO:0000256" key="5">
    <source>
        <dbReference type="ARBA" id="ARBA00022989"/>
    </source>
</evidence>
<keyword evidence="5 8" id="KW-1133">Transmembrane helix</keyword>
<evidence type="ECO:0000256" key="8">
    <source>
        <dbReference type="SAM" id="Phobius"/>
    </source>
</evidence>
<dbReference type="CDD" id="cd07185">
    <property type="entry name" value="OmpA_C-like"/>
    <property type="match status" value="1"/>
</dbReference>
<evidence type="ECO:0000313" key="10">
    <source>
        <dbReference type="EMBL" id="HGG99524.1"/>
    </source>
</evidence>
<dbReference type="EMBL" id="DTHO01000036">
    <property type="protein sequence ID" value="HGG99524.1"/>
    <property type="molecule type" value="Genomic_DNA"/>
</dbReference>
<dbReference type="Gene3D" id="3.30.1330.60">
    <property type="entry name" value="OmpA-like domain"/>
    <property type="match status" value="1"/>
</dbReference>
<evidence type="ECO:0000256" key="7">
    <source>
        <dbReference type="PROSITE-ProRule" id="PRU00473"/>
    </source>
</evidence>
<evidence type="ECO:0000256" key="2">
    <source>
        <dbReference type="ARBA" id="ARBA00008914"/>
    </source>
</evidence>
<feature type="transmembrane region" description="Helical" evidence="8">
    <location>
        <begin position="28"/>
        <end position="47"/>
    </location>
</feature>
<evidence type="ECO:0000256" key="1">
    <source>
        <dbReference type="ARBA" id="ARBA00004162"/>
    </source>
</evidence>
<evidence type="ECO:0000256" key="4">
    <source>
        <dbReference type="ARBA" id="ARBA00022692"/>
    </source>
</evidence>
<sequence>MSDKSKTTVIVKKIKKGEEAHHGGSWKVAYADFTTAMMAFFLLLWLLTMLEPAKRAAIAEYFKNFNLFQSGQSFMQQPSAIQQEMKPASEETRVPAENPAERFKEQMKKAVEEKLKELKDHIMIDTVEGGVRIQIVDLEGEPMFPLASSEPTEKAKKILSVISENIKNEPARIAVEGHTDAIPFKRGNITNWELSTQRASSARREIENNGVPATKIARVVGYADTLPLIKDDPKDPRNRRISIILMFEKGANINRTDFIQERQG</sequence>
<comment type="subcellular location">
    <subcellularLocation>
        <location evidence="1">Cell membrane</location>
        <topology evidence="1">Single-pass membrane protein</topology>
    </subcellularLocation>
</comment>
<proteinExistence type="inferred from homology"/>
<dbReference type="InterPro" id="IPR025713">
    <property type="entry name" value="MotB-like_N_dom"/>
</dbReference>
<dbReference type="InterPro" id="IPR006665">
    <property type="entry name" value="OmpA-like"/>
</dbReference>
<dbReference type="InterPro" id="IPR036737">
    <property type="entry name" value="OmpA-like_sf"/>
</dbReference>
<evidence type="ECO:0000256" key="3">
    <source>
        <dbReference type="ARBA" id="ARBA00022475"/>
    </source>
</evidence>
<comment type="caution">
    <text evidence="10">The sequence shown here is derived from an EMBL/GenBank/DDBJ whole genome shotgun (WGS) entry which is preliminary data.</text>
</comment>
<gene>
    <name evidence="10" type="ORF">ENV75_03610</name>
</gene>
<protein>
    <submittedName>
        <fullName evidence="10">Chemotaxis protein</fullName>
    </submittedName>
</protein>
<comment type="similarity">
    <text evidence="2">Belongs to the MotB family.</text>
</comment>
<dbReference type="PANTHER" id="PTHR30329">
    <property type="entry name" value="STATOR ELEMENT OF FLAGELLAR MOTOR COMPLEX"/>
    <property type="match status" value="1"/>
</dbReference>
<dbReference type="AlphaFoldDB" id="A0A7C4EL78"/>
<reference evidence="10" key="1">
    <citation type="journal article" date="2020" name="mSystems">
        <title>Genome- and Community-Level Interaction Insights into Carbon Utilization and Element Cycling Functions of Hydrothermarchaeota in Hydrothermal Sediment.</title>
        <authorList>
            <person name="Zhou Z."/>
            <person name="Liu Y."/>
            <person name="Xu W."/>
            <person name="Pan J."/>
            <person name="Luo Z.H."/>
            <person name="Li M."/>
        </authorList>
    </citation>
    <scope>NUCLEOTIDE SEQUENCE [LARGE SCALE GENOMIC DNA]</scope>
    <source>
        <strain evidence="10">SpSt-788</strain>
    </source>
</reference>
<dbReference type="Pfam" id="PF13677">
    <property type="entry name" value="MotB_plug"/>
    <property type="match status" value="1"/>
</dbReference>
<dbReference type="InterPro" id="IPR050330">
    <property type="entry name" value="Bact_OuterMem_StrucFunc"/>
</dbReference>
<keyword evidence="3" id="KW-1003">Cell membrane</keyword>
<accession>A0A7C4EL78</accession>
<feature type="domain" description="OmpA-like" evidence="9">
    <location>
        <begin position="131"/>
        <end position="249"/>
    </location>
</feature>
<dbReference type="PROSITE" id="PS51123">
    <property type="entry name" value="OMPA_2"/>
    <property type="match status" value="1"/>
</dbReference>
<evidence type="ECO:0000259" key="9">
    <source>
        <dbReference type="PROSITE" id="PS51123"/>
    </source>
</evidence>
<name>A0A7C4EL78_9BACT</name>
<evidence type="ECO:0000256" key="6">
    <source>
        <dbReference type="ARBA" id="ARBA00023136"/>
    </source>
</evidence>